<reference evidence="8" key="2">
    <citation type="journal article" date="2023" name="Plants (Basel)">
        <title>Annotation of the Turnera subulata (Passifloraceae) Draft Genome Reveals the S-Locus Evolved after the Divergence of Turneroideae from Passifloroideae in a Stepwise Manner.</title>
        <authorList>
            <person name="Henning P.M."/>
            <person name="Roalson E.H."/>
            <person name="Mir W."/>
            <person name="McCubbin A.G."/>
            <person name="Shore J.S."/>
        </authorList>
    </citation>
    <scope>NUCLEOTIDE SEQUENCE</scope>
    <source>
        <strain evidence="8">F60SS</strain>
    </source>
</reference>
<evidence type="ECO:0000313" key="8">
    <source>
        <dbReference type="EMBL" id="KAJ4839766.1"/>
    </source>
</evidence>
<protein>
    <submittedName>
        <fullName evidence="8">Uncharacterized protein</fullName>
    </submittedName>
</protein>
<keyword evidence="3" id="KW-1003">Cell membrane</keyword>
<keyword evidence="4" id="KW-0963">Cytoplasm</keyword>
<sequence>MGSTRCYATVHQACKAPYPVCPIAKIQTAMESLSSILTPPTLPSFLLSSPNPAASLLLHHRDISCQISALLHQSESEAGDNNLCWWLYDTFQSSQQLVVLWFLPTIAGLYLSLVALWKPLAGFEAVLLALYSHEATSRSGLGCDGGDEVASDGGVRASVVEDELGLVEVWLGN</sequence>
<dbReference type="Proteomes" id="UP001141552">
    <property type="component" value="Unassembled WGS sequence"/>
</dbReference>
<evidence type="ECO:0000256" key="6">
    <source>
        <dbReference type="ARBA" id="ARBA00034482"/>
    </source>
</evidence>
<dbReference type="InterPro" id="IPR018619">
    <property type="entry name" value="Hyccin"/>
</dbReference>
<dbReference type="Pfam" id="PF09790">
    <property type="entry name" value="Hyccin"/>
    <property type="match status" value="1"/>
</dbReference>
<evidence type="ECO:0000256" key="3">
    <source>
        <dbReference type="ARBA" id="ARBA00022475"/>
    </source>
</evidence>
<dbReference type="AlphaFoldDB" id="A0A9Q0G0L2"/>
<dbReference type="GO" id="GO:0005886">
    <property type="term" value="C:plasma membrane"/>
    <property type="evidence" value="ECO:0007669"/>
    <property type="project" value="UniProtKB-SubCell"/>
</dbReference>
<dbReference type="OrthoDB" id="18937at2759"/>
<reference evidence="8" key="1">
    <citation type="submission" date="2022-02" db="EMBL/GenBank/DDBJ databases">
        <authorList>
            <person name="Henning P.M."/>
            <person name="McCubbin A.G."/>
            <person name="Shore J.S."/>
        </authorList>
    </citation>
    <scope>NUCLEOTIDE SEQUENCE</scope>
    <source>
        <strain evidence="8">F60SS</strain>
        <tissue evidence="8">Leaves</tissue>
    </source>
</reference>
<proteinExistence type="inferred from homology"/>
<feature type="transmembrane region" description="Helical" evidence="7">
    <location>
        <begin position="97"/>
        <end position="117"/>
    </location>
</feature>
<gene>
    <name evidence="8" type="ORF">Tsubulata_035143</name>
</gene>
<dbReference type="PANTHER" id="PTHR31220:SF10">
    <property type="entry name" value="HYCCIN"/>
    <property type="match status" value="1"/>
</dbReference>
<keyword evidence="7" id="KW-0812">Transmembrane</keyword>
<comment type="subcellular location">
    <subcellularLocation>
        <location evidence="1">Cell membrane</location>
    </subcellularLocation>
    <subcellularLocation>
        <location evidence="2">Cytoplasm</location>
        <location evidence="2">Cytosol</location>
    </subcellularLocation>
</comment>
<keyword evidence="7" id="KW-1133">Transmembrane helix</keyword>
<evidence type="ECO:0000313" key="9">
    <source>
        <dbReference type="Proteomes" id="UP001141552"/>
    </source>
</evidence>
<name>A0A9Q0G0L2_9ROSI</name>
<dbReference type="GO" id="GO:0046854">
    <property type="term" value="P:phosphatidylinositol phosphate biosynthetic process"/>
    <property type="evidence" value="ECO:0007669"/>
    <property type="project" value="TreeGrafter"/>
</dbReference>
<dbReference type="GO" id="GO:0072659">
    <property type="term" value="P:protein localization to plasma membrane"/>
    <property type="evidence" value="ECO:0007669"/>
    <property type="project" value="TreeGrafter"/>
</dbReference>
<keyword evidence="5 7" id="KW-0472">Membrane</keyword>
<evidence type="ECO:0000256" key="4">
    <source>
        <dbReference type="ARBA" id="ARBA00022490"/>
    </source>
</evidence>
<dbReference type="GO" id="GO:0005829">
    <property type="term" value="C:cytosol"/>
    <property type="evidence" value="ECO:0007669"/>
    <property type="project" value="UniProtKB-SubCell"/>
</dbReference>
<dbReference type="PANTHER" id="PTHR31220">
    <property type="entry name" value="HYCCIN RELATED"/>
    <property type="match status" value="1"/>
</dbReference>
<evidence type="ECO:0000256" key="5">
    <source>
        <dbReference type="ARBA" id="ARBA00023136"/>
    </source>
</evidence>
<comment type="caution">
    <text evidence="8">The sequence shown here is derived from an EMBL/GenBank/DDBJ whole genome shotgun (WGS) entry which is preliminary data.</text>
</comment>
<evidence type="ECO:0000256" key="7">
    <source>
        <dbReference type="SAM" id="Phobius"/>
    </source>
</evidence>
<keyword evidence="9" id="KW-1185">Reference proteome</keyword>
<evidence type="ECO:0000256" key="1">
    <source>
        <dbReference type="ARBA" id="ARBA00004236"/>
    </source>
</evidence>
<evidence type="ECO:0000256" key="2">
    <source>
        <dbReference type="ARBA" id="ARBA00004514"/>
    </source>
</evidence>
<organism evidence="8 9">
    <name type="scientific">Turnera subulata</name>
    <dbReference type="NCBI Taxonomy" id="218843"/>
    <lineage>
        <taxon>Eukaryota</taxon>
        <taxon>Viridiplantae</taxon>
        <taxon>Streptophyta</taxon>
        <taxon>Embryophyta</taxon>
        <taxon>Tracheophyta</taxon>
        <taxon>Spermatophyta</taxon>
        <taxon>Magnoliopsida</taxon>
        <taxon>eudicotyledons</taxon>
        <taxon>Gunneridae</taxon>
        <taxon>Pentapetalae</taxon>
        <taxon>rosids</taxon>
        <taxon>fabids</taxon>
        <taxon>Malpighiales</taxon>
        <taxon>Passifloraceae</taxon>
        <taxon>Turnera</taxon>
    </lineage>
</organism>
<dbReference type="EMBL" id="JAKUCV010003198">
    <property type="protein sequence ID" value="KAJ4839766.1"/>
    <property type="molecule type" value="Genomic_DNA"/>
</dbReference>
<comment type="similarity">
    <text evidence="6">Belongs to the Hyccin family.</text>
</comment>
<accession>A0A9Q0G0L2</accession>